<keyword evidence="5" id="KW-1185">Reference proteome</keyword>
<evidence type="ECO:0000259" key="3">
    <source>
        <dbReference type="Pfam" id="PF01022"/>
    </source>
</evidence>
<dbReference type="PANTHER" id="PTHR38600">
    <property type="entry name" value="TRANSCRIPTIONAL REGULATORY PROTEIN"/>
    <property type="match status" value="1"/>
</dbReference>
<evidence type="ECO:0000256" key="1">
    <source>
        <dbReference type="ARBA" id="ARBA00023125"/>
    </source>
</evidence>
<comment type="caution">
    <text evidence="4">The sequence shown here is derived from an EMBL/GenBank/DDBJ whole genome shotgun (WGS) entry which is preliminary data.</text>
</comment>
<proteinExistence type="predicted"/>
<sequence>MSSNSILMIKTYEQLKAISDPLRISVISQIAHKSKTGKQIGESLNVSAPKIHYHLKELEKVGIVYIEKIELLNGIAQKFYITSGTDIVIDPELIPHLNELKESIRASIYSILSKSKAETLSAPEESFSVTSGEYMDWPIISIQTYVNINRDQFMEWKKKYHNLLDELATLEKNNKGEKTRFFISSVGFEASTEEGENQ</sequence>
<feature type="domain" description="HTH arsR-type" evidence="3">
    <location>
        <begin position="20"/>
        <end position="64"/>
    </location>
</feature>
<dbReference type="EMBL" id="JBBAXC010000008">
    <property type="protein sequence ID" value="MEI5907643.1"/>
    <property type="molecule type" value="Genomic_DNA"/>
</dbReference>
<evidence type="ECO:0000313" key="4">
    <source>
        <dbReference type="EMBL" id="MEI5907643.1"/>
    </source>
</evidence>
<keyword evidence="2" id="KW-0175">Coiled coil</keyword>
<accession>A0ABU8HF15</accession>
<dbReference type="Proteomes" id="UP001312865">
    <property type="component" value="Unassembled WGS sequence"/>
</dbReference>
<evidence type="ECO:0000256" key="2">
    <source>
        <dbReference type="SAM" id="Coils"/>
    </source>
</evidence>
<keyword evidence="1" id="KW-0238">DNA-binding</keyword>
<dbReference type="Pfam" id="PF01022">
    <property type="entry name" value="HTH_5"/>
    <property type="match status" value="1"/>
</dbReference>
<reference evidence="4 5" key="1">
    <citation type="journal article" date="2018" name="J. Microbiol.">
        <title>Bacillus spongiae sp. nov., isolated from sponge of Jeju Island.</title>
        <authorList>
            <person name="Lee G.E."/>
            <person name="Im W.T."/>
            <person name="Park J.S."/>
        </authorList>
    </citation>
    <scope>NUCLEOTIDE SEQUENCE [LARGE SCALE GENOMIC DNA]</scope>
    <source>
        <strain evidence="4 5">135PIL107-10</strain>
    </source>
</reference>
<dbReference type="SUPFAM" id="SSF46785">
    <property type="entry name" value="Winged helix' DNA-binding domain"/>
    <property type="match status" value="1"/>
</dbReference>
<gene>
    <name evidence="4" type="ORF">WAK64_11305</name>
</gene>
<name>A0ABU8HF15_9BACI</name>
<dbReference type="PANTHER" id="PTHR38600:SF2">
    <property type="entry name" value="SLL0088 PROTEIN"/>
    <property type="match status" value="1"/>
</dbReference>
<dbReference type="PRINTS" id="PR00778">
    <property type="entry name" value="HTHARSR"/>
</dbReference>
<dbReference type="RefSeq" id="WP_336587081.1">
    <property type="nucleotide sequence ID" value="NZ_JBBAXC010000008.1"/>
</dbReference>
<organism evidence="4 5">
    <name type="scientific">Bacillus spongiae</name>
    <dbReference type="NCBI Taxonomy" id="2683610"/>
    <lineage>
        <taxon>Bacteria</taxon>
        <taxon>Bacillati</taxon>
        <taxon>Bacillota</taxon>
        <taxon>Bacilli</taxon>
        <taxon>Bacillales</taxon>
        <taxon>Bacillaceae</taxon>
        <taxon>Bacillus</taxon>
    </lineage>
</organism>
<feature type="coiled-coil region" evidence="2">
    <location>
        <begin position="153"/>
        <end position="180"/>
    </location>
</feature>
<dbReference type="Gene3D" id="1.10.10.10">
    <property type="entry name" value="Winged helix-like DNA-binding domain superfamily/Winged helix DNA-binding domain"/>
    <property type="match status" value="1"/>
</dbReference>
<dbReference type="InterPro" id="IPR001845">
    <property type="entry name" value="HTH_ArsR_DNA-bd_dom"/>
</dbReference>
<dbReference type="CDD" id="cd00090">
    <property type="entry name" value="HTH_ARSR"/>
    <property type="match status" value="1"/>
</dbReference>
<dbReference type="InterPro" id="IPR036388">
    <property type="entry name" value="WH-like_DNA-bd_sf"/>
</dbReference>
<protein>
    <submittedName>
        <fullName evidence="4">Winged helix-turn-helix domain-containing protein</fullName>
    </submittedName>
</protein>
<dbReference type="InterPro" id="IPR036390">
    <property type="entry name" value="WH_DNA-bd_sf"/>
</dbReference>
<evidence type="ECO:0000313" key="5">
    <source>
        <dbReference type="Proteomes" id="UP001312865"/>
    </source>
</evidence>
<dbReference type="InterPro" id="IPR011991">
    <property type="entry name" value="ArsR-like_HTH"/>
</dbReference>